<dbReference type="PANTHER" id="PTHR33840:SF1">
    <property type="entry name" value="TLE1 PHOSPHOLIPASE DOMAIN-CONTAINING PROTEIN"/>
    <property type="match status" value="1"/>
</dbReference>
<evidence type="ECO:0000259" key="1">
    <source>
        <dbReference type="Pfam" id="PF09994"/>
    </source>
</evidence>
<name>A0A840MSF2_9PROT</name>
<evidence type="ECO:0000313" key="2">
    <source>
        <dbReference type="EMBL" id="MBB5020009.1"/>
    </source>
</evidence>
<dbReference type="PANTHER" id="PTHR33840">
    <property type="match status" value="1"/>
</dbReference>
<keyword evidence="3" id="KW-1185">Reference proteome</keyword>
<protein>
    <submittedName>
        <fullName evidence="2">Uncharacterized protein (DUF2235 family)</fullName>
    </submittedName>
</protein>
<organism evidence="2 3">
    <name type="scientific">Chitinivorax tropicus</name>
    <dbReference type="NCBI Taxonomy" id="714531"/>
    <lineage>
        <taxon>Bacteria</taxon>
        <taxon>Pseudomonadati</taxon>
        <taxon>Pseudomonadota</taxon>
        <taxon>Betaproteobacteria</taxon>
        <taxon>Chitinivorax</taxon>
    </lineage>
</organism>
<dbReference type="AlphaFoldDB" id="A0A840MSF2"/>
<accession>A0A840MSF2</accession>
<gene>
    <name evidence="2" type="ORF">HNQ59_003317</name>
</gene>
<evidence type="ECO:0000313" key="3">
    <source>
        <dbReference type="Proteomes" id="UP000575898"/>
    </source>
</evidence>
<dbReference type="Pfam" id="PF09994">
    <property type="entry name" value="T6SS_Tle1-like_cat"/>
    <property type="match status" value="1"/>
</dbReference>
<feature type="domain" description="T6SS Phospholipase effector Tle1-like catalytic" evidence="1">
    <location>
        <begin position="3"/>
        <end position="303"/>
    </location>
</feature>
<dbReference type="EMBL" id="JACHHY010000023">
    <property type="protein sequence ID" value="MBB5020009.1"/>
    <property type="molecule type" value="Genomic_DNA"/>
</dbReference>
<comment type="caution">
    <text evidence="2">The sequence shown here is derived from an EMBL/GenBank/DDBJ whole genome shotgun (WGS) entry which is preliminary data.</text>
</comment>
<dbReference type="InterPro" id="IPR018712">
    <property type="entry name" value="Tle1-like_cat"/>
</dbReference>
<dbReference type="RefSeq" id="WP_184041423.1">
    <property type="nucleotide sequence ID" value="NZ_JACHHY010000023.1"/>
</dbReference>
<reference evidence="2 3" key="1">
    <citation type="submission" date="2020-08" db="EMBL/GenBank/DDBJ databases">
        <title>Genomic Encyclopedia of Type Strains, Phase IV (KMG-IV): sequencing the most valuable type-strain genomes for metagenomic binning, comparative biology and taxonomic classification.</title>
        <authorList>
            <person name="Goeker M."/>
        </authorList>
    </citation>
    <scope>NUCLEOTIDE SEQUENCE [LARGE SCALE GENOMIC DNA]</scope>
    <source>
        <strain evidence="2 3">DSM 27165</strain>
    </source>
</reference>
<proteinExistence type="predicted"/>
<dbReference type="Proteomes" id="UP000575898">
    <property type="component" value="Unassembled WGS sequence"/>
</dbReference>
<sequence length="383" mass="42244">MSKNIVFCADGTWNGPQQDENNDQIADPTNVYKLFNNLAGEVAQSACSADEQEKYAMQDGHPLQVAKYLHGVGDSSNLFIQIFGGGLGVGTICRIVRGYTFISRHYEPGDHIYITGFSRGAYTARALAGLICSKGLLSQPLACDPDKKRVYQLGIQTWRDYRQGRQDADGNLLSKLSDLIREIPLNFTKPPSDRDYTPVDHIQAVAVWDTVGSLGIPTYDDETQQRLDMFRFADTALNPKVVMGLHAISLDEMRPDFSPTLWDQRTGITQMLFPGAHADVGGGYPTSDHESELSDIALDWMQQALLPCGLHLARAVPQTPTAAQTGVAHQPWIHAPWSIKPRMPRCFPKHIDVHPSVTDRMQASLVISEPGTTATAYAPVNRP</sequence>